<keyword evidence="1" id="KW-0227">DNA damage</keyword>
<evidence type="ECO:0000313" key="3">
    <source>
        <dbReference type="EMBL" id="OMG70687.1"/>
    </source>
</evidence>
<dbReference type="CDD" id="cd03468">
    <property type="entry name" value="PolY_like"/>
    <property type="match status" value="1"/>
</dbReference>
<dbReference type="EMBL" id="MTJZ01000045">
    <property type="protein sequence ID" value="OMG70687.1"/>
    <property type="molecule type" value="Genomic_DNA"/>
</dbReference>
<feature type="domain" description="UmuC" evidence="2">
    <location>
        <begin position="32"/>
        <end position="148"/>
    </location>
</feature>
<dbReference type="SUPFAM" id="SSF56672">
    <property type="entry name" value="DNA/RNA polymerases"/>
    <property type="match status" value="1"/>
</dbReference>
<sequence length="497" mass="53778">MRVLLGIHLPRLPLDVCAPPPSDGEAGEAGCAVLEQGVVLIADAAAHRQGVRAGMKRGGVLTLAPHTQLVERDPAREADALRAVALALLRFSPCVALDDEATLVVDVGPSLRLFGGLPSLCRQVRATLAALGYAARLSAAPTGRGAWLLARVSARSRSRRRVAGHASLVRALDALPCVLLPDARPYADWFDGLGCRTLADLRGLPRAGLQRRCGPALLAALDRAYGDAVEPLAWMPVPPVFDVRLELPERVEYAEAVLFAARRLVVQLCGWLAARQLSLAAMTFGLEHERGRQAVPPTSLELAFAAPARDDAHFMRLLGERLARVELPAAVIAVRLTATRVESVAPPADDLFPEPGGTRETRARLIELLVARLGAENVLRAAPVADYRPEAANRWLPLDAQAGKPCAGLPAAPPRPVWLLAEPQPLLMRENRPVFGTPLRKMSSAERIDAGWFDSQRERRDYYVVQDEAGACYWIFQELPSGSSGTEPRWFLHGLFG</sequence>
<evidence type="ECO:0000259" key="2">
    <source>
        <dbReference type="Pfam" id="PF00817"/>
    </source>
</evidence>
<dbReference type="Pfam" id="PF00817">
    <property type="entry name" value="IMS"/>
    <property type="match status" value="1"/>
</dbReference>
<dbReference type="GO" id="GO:0006281">
    <property type="term" value="P:DNA repair"/>
    <property type="evidence" value="ECO:0007669"/>
    <property type="project" value="InterPro"/>
</dbReference>
<dbReference type="InterPro" id="IPR043502">
    <property type="entry name" value="DNA/RNA_pol_sf"/>
</dbReference>
<name>A0A1R1J5T4_9BURK</name>
<dbReference type="AlphaFoldDB" id="A0A1R1J5T4"/>
<dbReference type="RefSeq" id="WP_076480393.1">
    <property type="nucleotide sequence ID" value="NZ_MTJZ01000045.1"/>
</dbReference>
<dbReference type="InterPro" id="IPR050356">
    <property type="entry name" value="SulA_CellDiv_inhibitor"/>
</dbReference>
<protein>
    <submittedName>
        <fullName evidence="3">DNA polymerase</fullName>
    </submittedName>
</protein>
<dbReference type="PANTHER" id="PTHR35369:SF2">
    <property type="entry name" value="BLR3025 PROTEIN"/>
    <property type="match status" value="1"/>
</dbReference>
<gene>
    <name evidence="3" type="ORF">BW685_23820</name>
</gene>
<accession>A0A1R1J5T4</accession>
<dbReference type="PANTHER" id="PTHR35369">
    <property type="entry name" value="BLR3025 PROTEIN-RELATED"/>
    <property type="match status" value="1"/>
</dbReference>
<reference evidence="3 4" key="1">
    <citation type="submission" date="2017-01" db="EMBL/GenBank/DDBJ databases">
        <title>Phylogeographic, genomic and meropenem susceptibility analysis of Burkholderia ubonensis.</title>
        <authorList>
            <person name="Price E.P."/>
            <person name="Sarovich D.S."/>
            <person name="Webb J.R."/>
            <person name="Hall C.M."/>
            <person name="Sahl J.W."/>
            <person name="Kaestli M."/>
            <person name="Mayo M."/>
            <person name="Harrington G."/>
            <person name="Baker A.L."/>
            <person name="Sidak-Loftis L.C."/>
            <person name="Lummis M."/>
            <person name="Schupp J.M."/>
            <person name="Gillece J.D."/>
            <person name="Tuanyok A."/>
            <person name="Warner J."/>
            <person name="Busch J.D."/>
            <person name="Keim P."/>
            <person name="Currie B.J."/>
            <person name="Wagner D.M."/>
        </authorList>
    </citation>
    <scope>NUCLEOTIDE SEQUENCE [LARGE SCALE GENOMIC DNA]</scope>
    <source>
        <strain evidence="3 4">A21</strain>
    </source>
</reference>
<comment type="caution">
    <text evidence="3">The sequence shown here is derived from an EMBL/GenBank/DDBJ whole genome shotgun (WGS) entry which is preliminary data.</text>
</comment>
<evidence type="ECO:0000313" key="4">
    <source>
        <dbReference type="Proteomes" id="UP000187194"/>
    </source>
</evidence>
<dbReference type="InterPro" id="IPR001126">
    <property type="entry name" value="UmuC"/>
</dbReference>
<evidence type="ECO:0000256" key="1">
    <source>
        <dbReference type="ARBA" id="ARBA00022763"/>
    </source>
</evidence>
<organism evidence="3 4">
    <name type="scientific">Burkholderia ubonensis</name>
    <dbReference type="NCBI Taxonomy" id="101571"/>
    <lineage>
        <taxon>Bacteria</taxon>
        <taxon>Pseudomonadati</taxon>
        <taxon>Pseudomonadota</taxon>
        <taxon>Betaproteobacteria</taxon>
        <taxon>Burkholderiales</taxon>
        <taxon>Burkholderiaceae</taxon>
        <taxon>Burkholderia</taxon>
        <taxon>Burkholderia cepacia complex</taxon>
    </lineage>
</organism>
<dbReference type="Proteomes" id="UP000187194">
    <property type="component" value="Unassembled WGS sequence"/>
</dbReference>
<proteinExistence type="predicted"/>